<gene>
    <name evidence="1" type="ORF">M011DRAFT_472859</name>
</gene>
<protein>
    <submittedName>
        <fullName evidence="1">Uncharacterized protein</fullName>
    </submittedName>
</protein>
<dbReference type="EMBL" id="MU006629">
    <property type="protein sequence ID" value="KAF2741718.1"/>
    <property type="molecule type" value="Genomic_DNA"/>
</dbReference>
<evidence type="ECO:0000313" key="1">
    <source>
        <dbReference type="EMBL" id="KAF2741718.1"/>
    </source>
</evidence>
<dbReference type="AlphaFoldDB" id="A0A6A6UTX3"/>
<sequence length="140" mass="15582">MMSPKTSFTTETLLELVETQRQWFIDVNIPLSKEHLDNIKRCSDIVGMDPNAIKRNTIKKRACQILSQIWAASPEVFVLCALSTTPTSLGTLKSSDCVPKLVTWWKTALHPNGLAAALSRHRELLPDQSLGNLSVISESH</sequence>
<proteinExistence type="predicted"/>
<evidence type="ECO:0000313" key="2">
    <source>
        <dbReference type="Proteomes" id="UP000799440"/>
    </source>
</evidence>
<reference evidence="1" key="1">
    <citation type="journal article" date="2020" name="Stud. Mycol.">
        <title>101 Dothideomycetes genomes: a test case for predicting lifestyles and emergence of pathogens.</title>
        <authorList>
            <person name="Haridas S."/>
            <person name="Albert R."/>
            <person name="Binder M."/>
            <person name="Bloem J."/>
            <person name="Labutti K."/>
            <person name="Salamov A."/>
            <person name="Andreopoulos B."/>
            <person name="Baker S."/>
            <person name="Barry K."/>
            <person name="Bills G."/>
            <person name="Bluhm B."/>
            <person name="Cannon C."/>
            <person name="Castanera R."/>
            <person name="Culley D."/>
            <person name="Daum C."/>
            <person name="Ezra D."/>
            <person name="Gonzalez J."/>
            <person name="Henrissat B."/>
            <person name="Kuo A."/>
            <person name="Liang C."/>
            <person name="Lipzen A."/>
            <person name="Lutzoni F."/>
            <person name="Magnuson J."/>
            <person name="Mondo S."/>
            <person name="Nolan M."/>
            <person name="Ohm R."/>
            <person name="Pangilinan J."/>
            <person name="Park H.-J."/>
            <person name="Ramirez L."/>
            <person name="Alfaro M."/>
            <person name="Sun H."/>
            <person name="Tritt A."/>
            <person name="Yoshinaga Y."/>
            <person name="Zwiers L.-H."/>
            <person name="Turgeon B."/>
            <person name="Goodwin S."/>
            <person name="Spatafora J."/>
            <person name="Crous P."/>
            <person name="Grigoriev I."/>
        </authorList>
    </citation>
    <scope>NUCLEOTIDE SEQUENCE</scope>
    <source>
        <strain evidence="1">CBS 119925</strain>
    </source>
</reference>
<name>A0A6A6UTX3_9PLEO</name>
<accession>A0A6A6UTX3</accession>
<keyword evidence="2" id="KW-1185">Reference proteome</keyword>
<dbReference type="Proteomes" id="UP000799440">
    <property type="component" value="Unassembled WGS sequence"/>
</dbReference>
<dbReference type="OrthoDB" id="3789257at2759"/>
<organism evidence="1 2">
    <name type="scientific">Sporormia fimetaria CBS 119925</name>
    <dbReference type="NCBI Taxonomy" id="1340428"/>
    <lineage>
        <taxon>Eukaryota</taxon>
        <taxon>Fungi</taxon>
        <taxon>Dikarya</taxon>
        <taxon>Ascomycota</taxon>
        <taxon>Pezizomycotina</taxon>
        <taxon>Dothideomycetes</taxon>
        <taxon>Pleosporomycetidae</taxon>
        <taxon>Pleosporales</taxon>
        <taxon>Sporormiaceae</taxon>
        <taxon>Sporormia</taxon>
    </lineage>
</organism>